<protein>
    <submittedName>
        <fullName evidence="3">Type 1 glutamine amidotransferase</fullName>
    </submittedName>
</protein>
<sequence>MKPITIFRHTASEGAGYFGDFLNRQQIPFHIIHLDQGEVVPTTLADTSALVFMGGPMSVNDEIDWIEPELKLIRQAVNNNMPVLGHCLGGQLISKALGGKIVANPVKELGWLPVQKQNNGAADDWLADQPDSFMAFHWHGETFTVPEGASNILSSQYCANQAFVIGNTLAMQCHVEMTADMVIDWATIHSADIAVATDTIQNIEQLSESLDEKIATLQGHADKLYQRWLQPLRQS</sequence>
<dbReference type="Gene3D" id="3.40.50.880">
    <property type="match status" value="1"/>
</dbReference>
<proteinExistence type="predicted"/>
<dbReference type="SUPFAM" id="SSF52317">
    <property type="entry name" value="Class I glutamine amidotransferase-like"/>
    <property type="match status" value="1"/>
</dbReference>
<organism evidence="3">
    <name type="scientific">Candidatus Tenderia electrophaga</name>
    <dbReference type="NCBI Taxonomy" id="1748243"/>
    <lineage>
        <taxon>Bacteria</taxon>
        <taxon>Pseudomonadati</taxon>
        <taxon>Pseudomonadota</taxon>
        <taxon>Gammaproteobacteria</taxon>
        <taxon>Candidatus Tenderiales</taxon>
        <taxon>Candidatus Tenderiaceae</taxon>
        <taxon>Candidatus Tenderia</taxon>
    </lineage>
</organism>
<dbReference type="CDD" id="cd01741">
    <property type="entry name" value="GATase1_1"/>
    <property type="match status" value="1"/>
</dbReference>
<keyword evidence="3" id="KW-0315">Glutamine amidotransferase</keyword>
<dbReference type="EMBL" id="DRNF01000081">
    <property type="protein sequence ID" value="HHJ80231.1"/>
    <property type="molecule type" value="Genomic_DNA"/>
</dbReference>
<keyword evidence="1" id="KW-0175">Coiled coil</keyword>
<dbReference type="FunFam" id="3.40.50.880:FF:000033">
    <property type="entry name" value="Glutamine amidotransferase class-I"/>
    <property type="match status" value="1"/>
</dbReference>
<evidence type="ECO:0000313" key="3">
    <source>
        <dbReference type="EMBL" id="HHJ80231.1"/>
    </source>
</evidence>
<dbReference type="Pfam" id="PF00117">
    <property type="entry name" value="GATase"/>
    <property type="match status" value="1"/>
</dbReference>
<comment type="caution">
    <text evidence="3">The sequence shown here is derived from an EMBL/GenBank/DDBJ whole genome shotgun (WGS) entry which is preliminary data.</text>
</comment>
<dbReference type="AlphaFoldDB" id="A0A832J5H7"/>
<dbReference type="InterPro" id="IPR044992">
    <property type="entry name" value="ChyE-like"/>
</dbReference>
<accession>A0A832J5H7</accession>
<dbReference type="InterPro" id="IPR029062">
    <property type="entry name" value="Class_I_gatase-like"/>
</dbReference>
<name>A0A832J5H7_9GAMM</name>
<feature type="domain" description="Glutamine amidotransferase" evidence="2">
    <location>
        <begin position="43"/>
        <end position="178"/>
    </location>
</feature>
<dbReference type="InterPro" id="IPR017926">
    <property type="entry name" value="GATASE"/>
</dbReference>
<feature type="coiled-coil region" evidence="1">
    <location>
        <begin position="193"/>
        <end position="220"/>
    </location>
</feature>
<dbReference type="PANTHER" id="PTHR42695:SF5">
    <property type="entry name" value="GLUTAMINE AMIDOTRANSFERASE YLR126C-RELATED"/>
    <property type="match status" value="1"/>
</dbReference>
<dbReference type="Proteomes" id="UP000885832">
    <property type="component" value="Unassembled WGS sequence"/>
</dbReference>
<evidence type="ECO:0000259" key="2">
    <source>
        <dbReference type="Pfam" id="PF00117"/>
    </source>
</evidence>
<dbReference type="PROSITE" id="PS51273">
    <property type="entry name" value="GATASE_TYPE_1"/>
    <property type="match status" value="1"/>
</dbReference>
<gene>
    <name evidence="3" type="ORF">ENJ65_01205</name>
</gene>
<dbReference type="GO" id="GO:0005829">
    <property type="term" value="C:cytosol"/>
    <property type="evidence" value="ECO:0007669"/>
    <property type="project" value="TreeGrafter"/>
</dbReference>
<evidence type="ECO:0000256" key="1">
    <source>
        <dbReference type="SAM" id="Coils"/>
    </source>
</evidence>
<reference evidence="3" key="1">
    <citation type="journal article" date="2020" name="mSystems">
        <title>Genome- and Community-Level Interaction Insights into Carbon Utilization and Element Cycling Functions of Hydrothermarchaeota in Hydrothermal Sediment.</title>
        <authorList>
            <person name="Zhou Z."/>
            <person name="Liu Y."/>
            <person name="Xu W."/>
            <person name="Pan J."/>
            <person name="Luo Z.H."/>
            <person name="Li M."/>
        </authorList>
    </citation>
    <scope>NUCLEOTIDE SEQUENCE [LARGE SCALE GENOMIC DNA]</scope>
    <source>
        <strain evidence="3">HyVt-505</strain>
    </source>
</reference>
<dbReference type="PANTHER" id="PTHR42695">
    <property type="entry name" value="GLUTAMINE AMIDOTRANSFERASE YLR126C-RELATED"/>
    <property type="match status" value="1"/>
</dbReference>